<dbReference type="EMBL" id="MU277224">
    <property type="protein sequence ID" value="KAI0059732.1"/>
    <property type="molecule type" value="Genomic_DNA"/>
</dbReference>
<organism evidence="1 2">
    <name type="scientific">Artomyces pyxidatus</name>
    <dbReference type="NCBI Taxonomy" id="48021"/>
    <lineage>
        <taxon>Eukaryota</taxon>
        <taxon>Fungi</taxon>
        <taxon>Dikarya</taxon>
        <taxon>Basidiomycota</taxon>
        <taxon>Agaricomycotina</taxon>
        <taxon>Agaricomycetes</taxon>
        <taxon>Russulales</taxon>
        <taxon>Auriscalpiaceae</taxon>
        <taxon>Artomyces</taxon>
    </lineage>
</organism>
<comment type="caution">
    <text evidence="1">The sequence shown here is derived from an EMBL/GenBank/DDBJ whole genome shotgun (WGS) entry which is preliminary data.</text>
</comment>
<gene>
    <name evidence="1" type="ORF">BV25DRAFT_1828718</name>
</gene>
<sequence>MERHEEEELSLPRPEHDLEVSKAHLFHVERLDLSGDHAQLTFILQTLNEPASILDRLHLSYSRLPWLSKLTLTQFFANYYPRLRTLSLTNCRFDRPVKFPTACLVNLDIYFDGQASYYSSPTLQVLDILEISTSSDRISEPWTSHRVVKPPCLSHLHAYCGKYVFLAIIGHLEIPPGVLLDLTVNRDLYLPIPDMHVALPLVSKHMHTVAPIQTLSLKYKDCDDDEWWMEALAWGIYCEEAAQTTPPFSDWREIGSPPPLIPPSTSLRRCATPCPSRLCARSPSRPRAGPPRRGPTYSPGAARWHTSTPLKRRPRSFSAR</sequence>
<evidence type="ECO:0000313" key="2">
    <source>
        <dbReference type="Proteomes" id="UP000814140"/>
    </source>
</evidence>
<keyword evidence="2" id="KW-1185">Reference proteome</keyword>
<reference evidence="1" key="1">
    <citation type="submission" date="2021-03" db="EMBL/GenBank/DDBJ databases">
        <authorList>
            <consortium name="DOE Joint Genome Institute"/>
            <person name="Ahrendt S."/>
            <person name="Looney B.P."/>
            <person name="Miyauchi S."/>
            <person name="Morin E."/>
            <person name="Drula E."/>
            <person name="Courty P.E."/>
            <person name="Chicoki N."/>
            <person name="Fauchery L."/>
            <person name="Kohler A."/>
            <person name="Kuo A."/>
            <person name="Labutti K."/>
            <person name="Pangilinan J."/>
            <person name="Lipzen A."/>
            <person name="Riley R."/>
            <person name="Andreopoulos W."/>
            <person name="He G."/>
            <person name="Johnson J."/>
            <person name="Barry K.W."/>
            <person name="Grigoriev I.V."/>
            <person name="Nagy L."/>
            <person name="Hibbett D."/>
            <person name="Henrissat B."/>
            <person name="Matheny P.B."/>
            <person name="Labbe J."/>
            <person name="Martin F."/>
        </authorList>
    </citation>
    <scope>NUCLEOTIDE SEQUENCE</scope>
    <source>
        <strain evidence="1">HHB10654</strain>
    </source>
</reference>
<accession>A0ACB8SU43</accession>
<reference evidence="1" key="2">
    <citation type="journal article" date="2022" name="New Phytol.">
        <title>Evolutionary transition to the ectomycorrhizal habit in the genomes of a hyperdiverse lineage of mushroom-forming fungi.</title>
        <authorList>
            <person name="Looney B."/>
            <person name="Miyauchi S."/>
            <person name="Morin E."/>
            <person name="Drula E."/>
            <person name="Courty P.E."/>
            <person name="Kohler A."/>
            <person name="Kuo A."/>
            <person name="LaButti K."/>
            <person name="Pangilinan J."/>
            <person name="Lipzen A."/>
            <person name="Riley R."/>
            <person name="Andreopoulos W."/>
            <person name="He G."/>
            <person name="Johnson J."/>
            <person name="Nolan M."/>
            <person name="Tritt A."/>
            <person name="Barry K.W."/>
            <person name="Grigoriev I.V."/>
            <person name="Nagy L.G."/>
            <person name="Hibbett D."/>
            <person name="Henrissat B."/>
            <person name="Matheny P.B."/>
            <person name="Labbe J."/>
            <person name="Martin F.M."/>
        </authorList>
    </citation>
    <scope>NUCLEOTIDE SEQUENCE</scope>
    <source>
        <strain evidence="1">HHB10654</strain>
    </source>
</reference>
<evidence type="ECO:0000313" key="1">
    <source>
        <dbReference type="EMBL" id="KAI0059732.1"/>
    </source>
</evidence>
<protein>
    <submittedName>
        <fullName evidence="1">Uncharacterized protein</fullName>
    </submittedName>
</protein>
<name>A0ACB8SU43_9AGAM</name>
<dbReference type="Proteomes" id="UP000814140">
    <property type="component" value="Unassembled WGS sequence"/>
</dbReference>
<proteinExistence type="predicted"/>